<feature type="region of interest" description="Disordered" evidence="2">
    <location>
        <begin position="112"/>
        <end position="134"/>
    </location>
</feature>
<name>A0A7J5Z7B2_DISMA</name>
<organism evidence="3 4">
    <name type="scientific">Dissostichus mawsoni</name>
    <name type="common">Antarctic cod</name>
    <dbReference type="NCBI Taxonomy" id="36200"/>
    <lineage>
        <taxon>Eukaryota</taxon>
        <taxon>Metazoa</taxon>
        <taxon>Chordata</taxon>
        <taxon>Craniata</taxon>
        <taxon>Vertebrata</taxon>
        <taxon>Euteleostomi</taxon>
        <taxon>Actinopterygii</taxon>
        <taxon>Neopterygii</taxon>
        <taxon>Teleostei</taxon>
        <taxon>Neoteleostei</taxon>
        <taxon>Acanthomorphata</taxon>
        <taxon>Eupercaria</taxon>
        <taxon>Perciformes</taxon>
        <taxon>Notothenioidei</taxon>
        <taxon>Nototheniidae</taxon>
        <taxon>Dissostichus</taxon>
    </lineage>
</organism>
<dbReference type="Pfam" id="PF00415">
    <property type="entry name" value="RCC1"/>
    <property type="match status" value="1"/>
</dbReference>
<dbReference type="SUPFAM" id="SSF50985">
    <property type="entry name" value="RCC1/BLIP-II"/>
    <property type="match status" value="1"/>
</dbReference>
<accession>A0A7J5Z7B2</accession>
<evidence type="ECO:0000313" key="3">
    <source>
        <dbReference type="EMBL" id="KAF3857051.1"/>
    </source>
</evidence>
<feature type="repeat" description="RCC1" evidence="1">
    <location>
        <begin position="7"/>
        <end position="66"/>
    </location>
</feature>
<dbReference type="Gene3D" id="2.130.10.30">
    <property type="entry name" value="Regulator of chromosome condensation 1/beta-lactamase-inhibitor protein II"/>
    <property type="match status" value="1"/>
</dbReference>
<dbReference type="EMBL" id="JAAKFY010000005">
    <property type="protein sequence ID" value="KAF3857051.1"/>
    <property type="molecule type" value="Genomic_DNA"/>
</dbReference>
<gene>
    <name evidence="3" type="ORF">F7725_008910</name>
</gene>
<dbReference type="AlphaFoldDB" id="A0A7J5Z7B2"/>
<protein>
    <submittedName>
        <fullName evidence="3">Uncharacterized protein</fullName>
    </submittedName>
</protein>
<reference evidence="3 4" key="1">
    <citation type="submission" date="2020-03" db="EMBL/GenBank/DDBJ databases">
        <title>Dissostichus mawsoni Genome sequencing and assembly.</title>
        <authorList>
            <person name="Park H."/>
        </authorList>
    </citation>
    <scope>NUCLEOTIDE SEQUENCE [LARGE SCALE GENOMIC DNA]</scope>
    <source>
        <strain evidence="3">DM0001</strain>
        <tissue evidence="3">Muscle</tissue>
    </source>
</reference>
<keyword evidence="4" id="KW-1185">Reference proteome</keyword>
<sequence length="160" mass="17897">MFRLSEDDVFTFGLGQFGQLGHGTFIFESRLPRRIEHFKKGRTEGCCTPLETVVTGPESSTVTLEEEDVTEDFLLKPYVELLGDSMDPSTLQRSLSARVRRRERVASAPVCNHTSSNRQVLNGSHQHRSAGSMQQDEVVENLMDTDSVKGLGETSDFLNM</sequence>
<dbReference type="InterPro" id="IPR009091">
    <property type="entry name" value="RCC1/BLIP-II"/>
</dbReference>
<dbReference type="InterPro" id="IPR000408">
    <property type="entry name" value="Reg_chr_condens"/>
</dbReference>
<evidence type="ECO:0000256" key="2">
    <source>
        <dbReference type="SAM" id="MobiDB-lite"/>
    </source>
</evidence>
<dbReference type="PROSITE" id="PS50012">
    <property type="entry name" value="RCC1_3"/>
    <property type="match status" value="1"/>
</dbReference>
<evidence type="ECO:0000256" key="1">
    <source>
        <dbReference type="PROSITE-ProRule" id="PRU00235"/>
    </source>
</evidence>
<comment type="caution">
    <text evidence="3">The sequence shown here is derived from an EMBL/GenBank/DDBJ whole genome shotgun (WGS) entry which is preliminary data.</text>
</comment>
<dbReference type="Proteomes" id="UP000518266">
    <property type="component" value="Unassembled WGS sequence"/>
</dbReference>
<dbReference type="OrthoDB" id="10253607at2759"/>
<proteinExistence type="predicted"/>
<evidence type="ECO:0000313" key="4">
    <source>
        <dbReference type="Proteomes" id="UP000518266"/>
    </source>
</evidence>